<evidence type="ECO:0000256" key="2">
    <source>
        <dbReference type="SAM" id="MobiDB-lite"/>
    </source>
</evidence>
<dbReference type="Gene3D" id="3.30.1370.10">
    <property type="entry name" value="K Homology domain, type 1"/>
    <property type="match status" value="1"/>
</dbReference>
<sequence length="502" mass="52843">MGAGASTAVAEPTYRDASHMSVPTFEETRDHVLRSMEVERAAASPPGVHVVIDGMNVALGNVPSYETDASAIRAAELRGLQLAVEYWATAGVGFKIFAPRGWIDDHPEVAELQRASLLFATPGGRDDHFLIQHADVHGSFVVSNDRFLDHVRDRGYDGRWLDYHRVPFMFDPSFAPDPDALLRMRAFHDGTAPDFALATRARARAPPAAAAAAPPPRTRAPAAPTADVAPGPRTAQALALFGARDGTCLALVSEVAAAAAPGALTTPVGDDAERLVVPRQAVGRVIGKRGATIQGIERNSGARVRVDDGGDRSSDIAGILIAGAPDQRAQAVEAITDIVSRSRYPPPRKDAMDLMAALYFGALRTVAALFIASLLWGAAAAAGGAFCVLEKAPYCWGNWKVLASSSSTLLSGLTTKAAGEYGGKVAFGDVDGDGIDELVLVSDSSMIVYAHDASTTASPTPRPTTPRPTTSRPTACLPSTLYLTFSGRSYLNGRTVAGFDAR</sequence>
<keyword evidence="3" id="KW-0472">Membrane</keyword>
<proteinExistence type="predicted"/>
<protein>
    <recommendedName>
        <fullName evidence="4">K Homology domain-containing protein</fullName>
    </recommendedName>
</protein>
<dbReference type="GO" id="GO:0003723">
    <property type="term" value="F:RNA binding"/>
    <property type="evidence" value="ECO:0007669"/>
    <property type="project" value="UniProtKB-UniRule"/>
</dbReference>
<dbReference type="RefSeq" id="XP_009039298.1">
    <property type="nucleotide sequence ID" value="XM_009041050.1"/>
</dbReference>
<dbReference type="KEGG" id="aaf:AURANDRAFT_65961"/>
<dbReference type="SUPFAM" id="SSF54791">
    <property type="entry name" value="Eukaryotic type KH-domain (KH-domain type I)"/>
    <property type="match status" value="1"/>
</dbReference>
<evidence type="ECO:0000313" key="6">
    <source>
        <dbReference type="Proteomes" id="UP000002729"/>
    </source>
</evidence>
<evidence type="ECO:0000256" key="3">
    <source>
        <dbReference type="SAM" id="Phobius"/>
    </source>
</evidence>
<gene>
    <name evidence="5" type="ORF">AURANDRAFT_65961</name>
</gene>
<dbReference type="Pfam" id="PF00013">
    <property type="entry name" value="KH_1"/>
    <property type="match status" value="1"/>
</dbReference>
<accession>F0YFV1</accession>
<feature type="transmembrane region" description="Helical" evidence="3">
    <location>
        <begin position="356"/>
        <end position="379"/>
    </location>
</feature>
<keyword evidence="6" id="KW-1185">Reference proteome</keyword>
<organism evidence="6">
    <name type="scientific">Aureococcus anophagefferens</name>
    <name type="common">Harmful bloom alga</name>
    <dbReference type="NCBI Taxonomy" id="44056"/>
    <lineage>
        <taxon>Eukaryota</taxon>
        <taxon>Sar</taxon>
        <taxon>Stramenopiles</taxon>
        <taxon>Ochrophyta</taxon>
        <taxon>Pelagophyceae</taxon>
        <taxon>Pelagomonadales</taxon>
        <taxon>Pelagomonadaceae</taxon>
        <taxon>Aureococcus</taxon>
    </lineage>
</organism>
<dbReference type="InterPro" id="IPR028994">
    <property type="entry name" value="Integrin_alpha_N"/>
</dbReference>
<feature type="region of interest" description="Disordered" evidence="2">
    <location>
        <begin position="452"/>
        <end position="473"/>
    </location>
</feature>
<dbReference type="EMBL" id="GL833137">
    <property type="protein sequence ID" value="EGB06043.1"/>
    <property type="molecule type" value="Genomic_DNA"/>
</dbReference>
<dbReference type="InterPro" id="IPR004087">
    <property type="entry name" value="KH_dom"/>
</dbReference>
<dbReference type="SUPFAM" id="SSF69318">
    <property type="entry name" value="Integrin alpha N-terminal domain"/>
    <property type="match status" value="1"/>
</dbReference>
<dbReference type="PROSITE" id="PS50084">
    <property type="entry name" value="KH_TYPE_1"/>
    <property type="match status" value="1"/>
</dbReference>
<keyword evidence="3" id="KW-1133">Transmembrane helix</keyword>
<evidence type="ECO:0000313" key="5">
    <source>
        <dbReference type="EMBL" id="EGB06043.1"/>
    </source>
</evidence>
<name>F0YFV1_AURAN</name>
<dbReference type="Proteomes" id="UP000002729">
    <property type="component" value="Unassembled WGS sequence"/>
</dbReference>
<reference evidence="5 6" key="1">
    <citation type="journal article" date="2011" name="Proc. Natl. Acad. Sci. U.S.A.">
        <title>Niche of harmful alga Aureococcus anophagefferens revealed through ecogenomics.</title>
        <authorList>
            <person name="Gobler C.J."/>
            <person name="Berry D.L."/>
            <person name="Dyhrman S.T."/>
            <person name="Wilhelm S.W."/>
            <person name="Salamov A."/>
            <person name="Lobanov A.V."/>
            <person name="Zhang Y."/>
            <person name="Collier J.L."/>
            <person name="Wurch L.L."/>
            <person name="Kustka A.B."/>
            <person name="Dill B.D."/>
            <person name="Shah M."/>
            <person name="VerBerkmoes N.C."/>
            <person name="Kuo A."/>
            <person name="Terry A."/>
            <person name="Pangilinan J."/>
            <person name="Lindquist E.A."/>
            <person name="Lucas S."/>
            <person name="Paulsen I.T."/>
            <person name="Hattenrath-Lehmann T.K."/>
            <person name="Talmage S.C."/>
            <person name="Walker E.A."/>
            <person name="Koch F."/>
            <person name="Burson A.M."/>
            <person name="Marcoval M.A."/>
            <person name="Tang Y.Z."/>
            <person name="Lecleir G.R."/>
            <person name="Coyne K.J."/>
            <person name="Berg G.M."/>
            <person name="Bertrand E.M."/>
            <person name="Saito M.A."/>
            <person name="Gladyshev V.N."/>
            <person name="Grigoriev I.V."/>
        </authorList>
    </citation>
    <scope>NUCLEOTIDE SEQUENCE [LARGE SCALE GENOMIC DNA]</scope>
    <source>
        <strain evidence="6">CCMP 1984</strain>
    </source>
</reference>
<dbReference type="SMART" id="SM00322">
    <property type="entry name" value="KH"/>
    <property type="match status" value="1"/>
</dbReference>
<dbReference type="Pfam" id="PF11977">
    <property type="entry name" value="RNase_Zc3h12a"/>
    <property type="match status" value="1"/>
</dbReference>
<dbReference type="InterPro" id="IPR004088">
    <property type="entry name" value="KH_dom_type_1"/>
</dbReference>
<dbReference type="GeneID" id="20225584"/>
<feature type="region of interest" description="Disordered" evidence="2">
    <location>
        <begin position="206"/>
        <end position="230"/>
    </location>
</feature>
<dbReference type="InParanoid" id="F0YFV1"/>
<evidence type="ECO:0000259" key="4">
    <source>
        <dbReference type="SMART" id="SM00322"/>
    </source>
</evidence>
<dbReference type="AlphaFoldDB" id="F0YFV1"/>
<dbReference type="InterPro" id="IPR036612">
    <property type="entry name" value="KH_dom_type_1_sf"/>
</dbReference>
<dbReference type="Gene3D" id="3.40.50.11980">
    <property type="match status" value="1"/>
</dbReference>
<dbReference type="InterPro" id="IPR021869">
    <property type="entry name" value="RNase_Zc3h12_NYN"/>
</dbReference>
<dbReference type="CDD" id="cd00105">
    <property type="entry name" value="KH-I"/>
    <property type="match status" value="1"/>
</dbReference>
<dbReference type="OrthoDB" id="392925at2759"/>
<keyword evidence="3" id="KW-0812">Transmembrane</keyword>
<keyword evidence="1" id="KW-0694">RNA-binding</keyword>
<dbReference type="eggNOG" id="ENOG502QUQF">
    <property type="taxonomic scope" value="Eukaryota"/>
</dbReference>
<evidence type="ECO:0000256" key="1">
    <source>
        <dbReference type="PROSITE-ProRule" id="PRU00117"/>
    </source>
</evidence>
<feature type="domain" description="K Homology" evidence="4">
    <location>
        <begin position="269"/>
        <end position="340"/>
    </location>
</feature>